<dbReference type="Gene3D" id="1.10.10.10">
    <property type="entry name" value="Winged helix-like DNA-binding domain superfamily/Winged helix DNA-binding domain"/>
    <property type="match status" value="1"/>
</dbReference>
<sequence>MDTGPADGRLIAVIESIYDAASDPLRWPQALKAIADQFGDAGALLMWRRADNSYATIVSPDLVEAQRDYEANGWMMRDTGALRATERGYFFSGHPYATRHLCSEQEIDTDSFFVQFRIRHGLGPFAGVAVSPDAEIGVLLSLQGKVGRRDYSDAELDLLSRIGQHVEKSLRLTIRLIDAELAKFGLGDALARLGIGVFVLDSLGRVVFCNPAGQALLGGDLQIARDRLRIRTGASGAAIDDMIALAARDDHRHVVADPKPILVSSGTTSRLVVYLLPISPQASPAQMLFSDARTMVLAIQQKLDEPADPAVIRDVLGLTLGEARVAALVGAGLPPRDAANRLGIAEDTARNVLKRVFQKVGISRQSELVGLLARLVLR</sequence>
<dbReference type="InterPro" id="IPR036388">
    <property type="entry name" value="WH-like_DNA-bd_sf"/>
</dbReference>
<name>A0ABS5GDT8_9BRAD</name>
<dbReference type="InterPro" id="IPR000792">
    <property type="entry name" value="Tscrpt_reg_LuxR_C"/>
</dbReference>
<reference evidence="3" key="1">
    <citation type="journal article" date="2021" name="ISME J.">
        <title>Evolutionary origin and ecological implication of a unique nif island in free-living Bradyrhizobium lineages.</title>
        <authorList>
            <person name="Tao J."/>
        </authorList>
    </citation>
    <scope>NUCLEOTIDE SEQUENCE [LARGE SCALE GENOMIC DNA]</scope>
    <source>
        <strain evidence="3">SZCCT0094</strain>
    </source>
</reference>
<dbReference type="RefSeq" id="WP_172237735.1">
    <property type="nucleotide sequence ID" value="NZ_JABFDP010000017.1"/>
</dbReference>
<dbReference type="SUPFAM" id="SSF46894">
    <property type="entry name" value="C-terminal effector domain of the bipartite response regulators"/>
    <property type="match status" value="1"/>
</dbReference>
<dbReference type="SMART" id="SM00421">
    <property type="entry name" value="HTH_LUXR"/>
    <property type="match status" value="1"/>
</dbReference>
<keyword evidence="3" id="KW-1185">Reference proteome</keyword>
<evidence type="ECO:0000259" key="1">
    <source>
        <dbReference type="SMART" id="SM00421"/>
    </source>
</evidence>
<dbReference type="InterPro" id="IPR016032">
    <property type="entry name" value="Sig_transdc_resp-reg_C-effctor"/>
</dbReference>
<proteinExistence type="predicted"/>
<protein>
    <submittedName>
        <fullName evidence="2">Helix-turn-helix transcriptional regulator</fullName>
    </submittedName>
</protein>
<organism evidence="2 3">
    <name type="scientific">Bradyrhizobium denitrificans</name>
    <dbReference type="NCBI Taxonomy" id="2734912"/>
    <lineage>
        <taxon>Bacteria</taxon>
        <taxon>Pseudomonadati</taxon>
        <taxon>Pseudomonadota</taxon>
        <taxon>Alphaproteobacteria</taxon>
        <taxon>Hyphomicrobiales</taxon>
        <taxon>Nitrobacteraceae</taxon>
        <taxon>Bradyrhizobium</taxon>
    </lineage>
</organism>
<accession>A0ABS5GDT8</accession>
<dbReference type="Proteomes" id="UP001314635">
    <property type="component" value="Unassembled WGS sequence"/>
</dbReference>
<comment type="caution">
    <text evidence="2">The sequence shown here is derived from an EMBL/GenBank/DDBJ whole genome shotgun (WGS) entry which is preliminary data.</text>
</comment>
<evidence type="ECO:0000313" key="3">
    <source>
        <dbReference type="Proteomes" id="UP001314635"/>
    </source>
</evidence>
<dbReference type="EMBL" id="JAFCLK010000030">
    <property type="protein sequence ID" value="MBR1139485.1"/>
    <property type="molecule type" value="Genomic_DNA"/>
</dbReference>
<evidence type="ECO:0000313" key="2">
    <source>
        <dbReference type="EMBL" id="MBR1139485.1"/>
    </source>
</evidence>
<gene>
    <name evidence="2" type="ORF">JQ619_27370</name>
</gene>
<feature type="domain" description="HTH luxR-type" evidence="1">
    <location>
        <begin position="315"/>
        <end position="372"/>
    </location>
</feature>